<gene>
    <name evidence="1" type="ORF">HPB51_016302</name>
</gene>
<reference evidence="1" key="2">
    <citation type="submission" date="2021-09" db="EMBL/GenBank/DDBJ databases">
        <authorList>
            <person name="Jia N."/>
            <person name="Wang J."/>
            <person name="Shi W."/>
            <person name="Du L."/>
            <person name="Sun Y."/>
            <person name="Zhan W."/>
            <person name="Jiang J."/>
            <person name="Wang Q."/>
            <person name="Zhang B."/>
            <person name="Ji P."/>
            <person name="Sakyi L.B."/>
            <person name="Cui X."/>
            <person name="Yuan T."/>
            <person name="Jiang B."/>
            <person name="Yang W."/>
            <person name="Lam T.T.-Y."/>
            <person name="Chang Q."/>
            <person name="Ding S."/>
            <person name="Wang X."/>
            <person name="Zhu J."/>
            <person name="Ruan X."/>
            <person name="Zhao L."/>
            <person name="Wei J."/>
            <person name="Que T."/>
            <person name="Du C."/>
            <person name="Cheng J."/>
            <person name="Dai P."/>
            <person name="Han X."/>
            <person name="Huang E."/>
            <person name="Gao Y."/>
            <person name="Liu J."/>
            <person name="Shao H."/>
            <person name="Ye R."/>
            <person name="Li L."/>
            <person name="Wei W."/>
            <person name="Wang X."/>
            <person name="Wang C."/>
            <person name="Huo Q."/>
            <person name="Li W."/>
            <person name="Guo W."/>
            <person name="Chen H."/>
            <person name="Chen S."/>
            <person name="Zhou L."/>
            <person name="Zhou L."/>
            <person name="Ni X."/>
            <person name="Tian J."/>
            <person name="Zhou Y."/>
            <person name="Sheng Y."/>
            <person name="Liu T."/>
            <person name="Pan Y."/>
            <person name="Xia L."/>
            <person name="Li J."/>
            <person name="Zhao F."/>
            <person name="Cao W."/>
        </authorList>
    </citation>
    <scope>NUCLEOTIDE SEQUENCE</scope>
    <source>
        <strain evidence="1">Rmic-2018</strain>
        <tissue evidence="1">Larvae</tissue>
    </source>
</reference>
<organism evidence="1 2">
    <name type="scientific">Rhipicephalus microplus</name>
    <name type="common">Cattle tick</name>
    <name type="synonym">Boophilus microplus</name>
    <dbReference type="NCBI Taxonomy" id="6941"/>
    <lineage>
        <taxon>Eukaryota</taxon>
        <taxon>Metazoa</taxon>
        <taxon>Ecdysozoa</taxon>
        <taxon>Arthropoda</taxon>
        <taxon>Chelicerata</taxon>
        <taxon>Arachnida</taxon>
        <taxon>Acari</taxon>
        <taxon>Parasitiformes</taxon>
        <taxon>Ixodida</taxon>
        <taxon>Ixodoidea</taxon>
        <taxon>Ixodidae</taxon>
        <taxon>Rhipicephalinae</taxon>
        <taxon>Rhipicephalus</taxon>
        <taxon>Boophilus</taxon>
    </lineage>
</organism>
<protein>
    <submittedName>
        <fullName evidence="1">Uncharacterized protein</fullName>
    </submittedName>
</protein>
<reference evidence="1" key="1">
    <citation type="journal article" date="2020" name="Cell">
        <title>Large-Scale Comparative Analyses of Tick Genomes Elucidate Their Genetic Diversity and Vector Capacities.</title>
        <authorList>
            <consortium name="Tick Genome and Microbiome Consortium (TIGMIC)"/>
            <person name="Jia N."/>
            <person name="Wang J."/>
            <person name="Shi W."/>
            <person name="Du L."/>
            <person name="Sun Y."/>
            <person name="Zhan W."/>
            <person name="Jiang J.F."/>
            <person name="Wang Q."/>
            <person name="Zhang B."/>
            <person name="Ji P."/>
            <person name="Bell-Sakyi L."/>
            <person name="Cui X.M."/>
            <person name="Yuan T.T."/>
            <person name="Jiang B.G."/>
            <person name="Yang W.F."/>
            <person name="Lam T.T."/>
            <person name="Chang Q.C."/>
            <person name="Ding S.J."/>
            <person name="Wang X.J."/>
            <person name="Zhu J.G."/>
            <person name="Ruan X.D."/>
            <person name="Zhao L."/>
            <person name="Wei J.T."/>
            <person name="Ye R.Z."/>
            <person name="Que T.C."/>
            <person name="Du C.H."/>
            <person name="Zhou Y.H."/>
            <person name="Cheng J.X."/>
            <person name="Dai P.F."/>
            <person name="Guo W.B."/>
            <person name="Han X.H."/>
            <person name="Huang E.J."/>
            <person name="Li L.F."/>
            <person name="Wei W."/>
            <person name="Gao Y.C."/>
            <person name="Liu J.Z."/>
            <person name="Shao H.Z."/>
            <person name="Wang X."/>
            <person name="Wang C.C."/>
            <person name="Yang T.C."/>
            <person name="Huo Q.B."/>
            <person name="Li W."/>
            <person name="Chen H.Y."/>
            <person name="Chen S.E."/>
            <person name="Zhou L.G."/>
            <person name="Ni X.B."/>
            <person name="Tian J.H."/>
            <person name="Sheng Y."/>
            <person name="Liu T."/>
            <person name="Pan Y.S."/>
            <person name="Xia L.Y."/>
            <person name="Li J."/>
            <person name="Zhao F."/>
            <person name="Cao W.C."/>
        </authorList>
    </citation>
    <scope>NUCLEOTIDE SEQUENCE</scope>
    <source>
        <strain evidence="1">Rmic-2018</strain>
    </source>
</reference>
<sequence>MLPGKASDAERSLSRRLIRIWTTFAKDGWYGVVTSKAVTTRNTSERCLLGPTHASSGCVLNAVHLNTLSAHLCPISVANHPLSYRRVPANEARPRMLMIVGLDHTFHYSSGVKNTLLLQTIFLHELTTISRVRDASRPGCLPFNENLLNTIRLLAYPFLLYLVSAATHTLWYCGVPANEAHQRMLMIIGLDHTLHYSSGVKNALLLNSVFLHELTTIARVRGASRPICYPFNENMLSAIGLFAHTSLLYLVNAPIHHLCEPKVQASEDRQQLRLSTGLSHMRQYLVGRPMPIMMSRLTWLLRDFRCLRIKGLLAMVDQPHFPLSMTITGTFSTTGVIRKYDENEKNVYFIL</sequence>
<dbReference type="Proteomes" id="UP000821866">
    <property type="component" value="Chromosome 8"/>
</dbReference>
<dbReference type="EMBL" id="JABSTU010000010">
    <property type="protein sequence ID" value="KAH8019056.1"/>
    <property type="molecule type" value="Genomic_DNA"/>
</dbReference>
<accession>A0A9J6DAH9</accession>
<dbReference type="AlphaFoldDB" id="A0A9J6DAH9"/>
<proteinExistence type="predicted"/>
<evidence type="ECO:0000313" key="2">
    <source>
        <dbReference type="Proteomes" id="UP000821866"/>
    </source>
</evidence>
<comment type="caution">
    <text evidence="1">The sequence shown here is derived from an EMBL/GenBank/DDBJ whole genome shotgun (WGS) entry which is preliminary data.</text>
</comment>
<evidence type="ECO:0000313" key="1">
    <source>
        <dbReference type="EMBL" id="KAH8019056.1"/>
    </source>
</evidence>
<keyword evidence="2" id="KW-1185">Reference proteome</keyword>
<name>A0A9J6DAH9_RHIMP</name>